<organism evidence="2 3">
    <name type="scientific">Nitrosovibrio tenuis</name>
    <dbReference type="NCBI Taxonomy" id="1233"/>
    <lineage>
        <taxon>Bacteria</taxon>
        <taxon>Pseudomonadati</taxon>
        <taxon>Pseudomonadota</taxon>
        <taxon>Betaproteobacteria</taxon>
        <taxon>Nitrosomonadales</taxon>
        <taxon>Nitrosomonadaceae</taxon>
        <taxon>Nitrosovibrio</taxon>
    </lineage>
</organism>
<dbReference type="InterPro" id="IPR010879">
    <property type="entry name" value="DUF1508"/>
</dbReference>
<dbReference type="Proteomes" id="UP000198620">
    <property type="component" value="Unassembled WGS sequence"/>
</dbReference>
<dbReference type="Pfam" id="PF07411">
    <property type="entry name" value="DUF1508"/>
    <property type="match status" value="1"/>
</dbReference>
<dbReference type="InterPro" id="IPR036913">
    <property type="entry name" value="YegP-like_sf"/>
</dbReference>
<protein>
    <submittedName>
        <fullName evidence="2">Uncharacterized conserved protein YegP, UPF0339 family</fullName>
    </submittedName>
</protein>
<dbReference type="EMBL" id="FOBH01000003">
    <property type="protein sequence ID" value="SEK88350.1"/>
    <property type="molecule type" value="Genomic_DNA"/>
</dbReference>
<evidence type="ECO:0000313" key="2">
    <source>
        <dbReference type="EMBL" id="SEK88350.1"/>
    </source>
</evidence>
<gene>
    <name evidence="2" type="ORF">SAMN05216387_103289</name>
</gene>
<sequence>MILIVLPMWAVITFIYRGRHMYFILYKSVDDSQWYWQCRADNHEPVADGAEGYVNKEDALYGIKRVKGNAATAGIYDDYLAKWIV</sequence>
<evidence type="ECO:0000313" key="3">
    <source>
        <dbReference type="Proteomes" id="UP000198620"/>
    </source>
</evidence>
<evidence type="ECO:0000259" key="1">
    <source>
        <dbReference type="Pfam" id="PF07411"/>
    </source>
</evidence>
<name>A0A1H7KP96_9PROT</name>
<proteinExistence type="predicted"/>
<dbReference type="SUPFAM" id="SSF160113">
    <property type="entry name" value="YegP-like"/>
    <property type="match status" value="1"/>
</dbReference>
<keyword evidence="3" id="KW-1185">Reference proteome</keyword>
<dbReference type="AlphaFoldDB" id="A0A1H7KP96"/>
<reference evidence="2 3" key="1">
    <citation type="submission" date="2016-10" db="EMBL/GenBank/DDBJ databases">
        <authorList>
            <person name="de Groot N.N."/>
        </authorList>
    </citation>
    <scope>NUCLEOTIDE SEQUENCE [LARGE SCALE GENOMIC DNA]</scope>
    <source>
        <strain evidence="2 3">Nv1</strain>
    </source>
</reference>
<feature type="domain" description="DUF1508" evidence="1">
    <location>
        <begin position="31"/>
        <end position="77"/>
    </location>
</feature>
<accession>A0A1H7KP96</accession>
<dbReference type="Gene3D" id="3.30.160.160">
    <property type="entry name" value="YegP-like"/>
    <property type="match status" value="1"/>
</dbReference>